<organism evidence="1 2">
    <name type="scientific">Knufia peltigerae</name>
    <dbReference type="NCBI Taxonomy" id="1002370"/>
    <lineage>
        <taxon>Eukaryota</taxon>
        <taxon>Fungi</taxon>
        <taxon>Dikarya</taxon>
        <taxon>Ascomycota</taxon>
        <taxon>Pezizomycotina</taxon>
        <taxon>Eurotiomycetes</taxon>
        <taxon>Chaetothyriomycetidae</taxon>
        <taxon>Chaetothyriales</taxon>
        <taxon>Trichomeriaceae</taxon>
        <taxon>Knufia</taxon>
    </lineage>
</organism>
<proteinExistence type="predicted"/>
<evidence type="ECO:0000313" key="1">
    <source>
        <dbReference type="EMBL" id="KAJ9638154.1"/>
    </source>
</evidence>
<sequence>MENTVLSYTFLVNGVLTTNVAGDPDNPVYVYQPITSAVFVEVEISSPSAHSHGHEQTFHVRASSWVAKAELNYDFYEKQGAQLSKLKENGEAMLSKEDQTILPEIQTHLSGVIMRHDGLAV</sequence>
<protein>
    <submittedName>
        <fullName evidence="1">Uncharacterized protein</fullName>
    </submittedName>
</protein>
<dbReference type="AlphaFoldDB" id="A0AA38Y7H4"/>
<comment type="caution">
    <text evidence="1">The sequence shown here is derived from an EMBL/GenBank/DDBJ whole genome shotgun (WGS) entry which is preliminary data.</text>
</comment>
<gene>
    <name evidence="1" type="ORF">H2204_004465</name>
</gene>
<dbReference type="Proteomes" id="UP001172681">
    <property type="component" value="Unassembled WGS sequence"/>
</dbReference>
<name>A0AA38Y7H4_9EURO</name>
<accession>A0AA38Y7H4</accession>
<evidence type="ECO:0000313" key="2">
    <source>
        <dbReference type="Proteomes" id="UP001172681"/>
    </source>
</evidence>
<dbReference type="EMBL" id="JAPDRN010000022">
    <property type="protein sequence ID" value="KAJ9638154.1"/>
    <property type="molecule type" value="Genomic_DNA"/>
</dbReference>
<keyword evidence="2" id="KW-1185">Reference proteome</keyword>
<reference evidence="1" key="1">
    <citation type="submission" date="2022-10" db="EMBL/GenBank/DDBJ databases">
        <title>Culturing micro-colonial fungi from biological soil crusts in the Mojave desert and describing Neophaeococcomyces mojavensis, and introducing the new genera and species Taxawa tesnikishii.</title>
        <authorList>
            <person name="Kurbessoian T."/>
            <person name="Stajich J.E."/>
        </authorList>
    </citation>
    <scope>NUCLEOTIDE SEQUENCE</scope>
    <source>
        <strain evidence="1">TK_35</strain>
    </source>
</reference>